<evidence type="ECO:0000256" key="1">
    <source>
        <dbReference type="ARBA" id="ARBA00022741"/>
    </source>
</evidence>
<dbReference type="Pfam" id="PF06414">
    <property type="entry name" value="Zeta_toxin"/>
    <property type="match status" value="1"/>
</dbReference>
<dbReference type="PANTHER" id="PTHR39206">
    <property type="entry name" value="SLL8004 PROTEIN"/>
    <property type="match status" value="1"/>
</dbReference>
<evidence type="ECO:0000313" key="6">
    <source>
        <dbReference type="Proteomes" id="UP000001989"/>
    </source>
</evidence>
<gene>
    <name evidence="5" type="ordered locus">Swit_4943</name>
</gene>
<dbReference type="PANTHER" id="PTHR39206:SF1">
    <property type="entry name" value="SLL8004 PROTEIN"/>
    <property type="match status" value="1"/>
</dbReference>
<evidence type="ECO:0000256" key="3">
    <source>
        <dbReference type="SAM" id="Phobius"/>
    </source>
</evidence>
<reference evidence="5 6" key="1">
    <citation type="journal article" date="2010" name="J. Bacteriol.">
        <title>Genome sequence of the dioxin-mineralizing bacterium Sphingomonas wittichii RW1.</title>
        <authorList>
            <person name="Miller T.R."/>
            <person name="Delcher A.L."/>
            <person name="Salzberg S.L."/>
            <person name="Saunders E."/>
            <person name="Detter J.C."/>
            <person name="Halden R.U."/>
        </authorList>
    </citation>
    <scope>NUCLEOTIDE SEQUENCE [LARGE SCALE GENOMIC DNA]</scope>
    <source>
        <strain evidence="6">DSM 6014 / CCUG 31198 / JCM 15750 / NBRC 105917 / EY 4224 / RW1</strain>
    </source>
</reference>
<keyword evidence="1" id="KW-0547">Nucleotide-binding</keyword>
<dbReference type="GO" id="GO:0005524">
    <property type="term" value="F:ATP binding"/>
    <property type="evidence" value="ECO:0007669"/>
    <property type="project" value="UniProtKB-KW"/>
</dbReference>
<feature type="domain" description="Zeta toxin" evidence="4">
    <location>
        <begin position="11"/>
        <end position="186"/>
    </location>
</feature>
<dbReference type="InterPro" id="IPR027417">
    <property type="entry name" value="P-loop_NTPase"/>
</dbReference>
<dbReference type="AlphaFoldDB" id="A0A9J9HHF7"/>
<organism evidence="5 6">
    <name type="scientific">Rhizorhabdus wittichii (strain DSM 6014 / CCUG 31198 / JCM 15750 / NBRC 105917 / EY 4224 / RW1)</name>
    <name type="common">Sphingomonas wittichii</name>
    <dbReference type="NCBI Taxonomy" id="392499"/>
    <lineage>
        <taxon>Bacteria</taxon>
        <taxon>Pseudomonadati</taxon>
        <taxon>Pseudomonadota</taxon>
        <taxon>Alphaproteobacteria</taxon>
        <taxon>Sphingomonadales</taxon>
        <taxon>Sphingomonadaceae</taxon>
        <taxon>Rhizorhabdus</taxon>
    </lineage>
</organism>
<proteinExistence type="predicted"/>
<dbReference type="Gene3D" id="3.40.50.300">
    <property type="entry name" value="P-loop containing nucleotide triphosphate hydrolases"/>
    <property type="match status" value="1"/>
</dbReference>
<dbReference type="GO" id="GO:0016301">
    <property type="term" value="F:kinase activity"/>
    <property type="evidence" value="ECO:0007669"/>
    <property type="project" value="InterPro"/>
</dbReference>
<dbReference type="EMBL" id="CP000701">
    <property type="protein sequence ID" value="ABQ71562.1"/>
    <property type="molecule type" value="Genomic_DNA"/>
</dbReference>
<geneLocation type="plasmid" evidence="5 6">
    <name>pSWIT02</name>
</geneLocation>
<keyword evidence="3" id="KW-1133">Transmembrane helix</keyword>
<keyword evidence="3" id="KW-0472">Membrane</keyword>
<evidence type="ECO:0000313" key="5">
    <source>
        <dbReference type="EMBL" id="ABQ71562.1"/>
    </source>
</evidence>
<dbReference type="Proteomes" id="UP000001989">
    <property type="component" value="Plasmid pSWIT02"/>
</dbReference>
<dbReference type="InterPro" id="IPR010488">
    <property type="entry name" value="Zeta_toxin_domain"/>
</dbReference>
<keyword evidence="6" id="KW-1185">Reference proteome</keyword>
<feature type="transmembrane region" description="Helical" evidence="3">
    <location>
        <begin position="136"/>
        <end position="154"/>
    </location>
</feature>
<evidence type="ECO:0000259" key="4">
    <source>
        <dbReference type="Pfam" id="PF06414"/>
    </source>
</evidence>
<keyword evidence="3" id="KW-0812">Transmembrane</keyword>
<dbReference type="OrthoDB" id="9791543at2"/>
<sequence>MTSAIEAIRQVRQTQEKRKKPLAIVLAGHNGSGKSTLWRRSLADELQMPLVNADRMMLSILPEQASDGALPSWAATLRDTDQSWMKVSQQGVQAFVGHAMNAKVPFAMETVFSHWQALGDGTFESKIDQIRQMQTAGYFVLLIFVGLASVELSIGRVQTRVQENGHAVPENKLRERFPRTQMAIAEAIKVADASLLADNSRTPAQAFTVCRVQIEEREIFDLRAGERTTPSVISRWLEIVSPRVG</sequence>
<protein>
    <recommendedName>
        <fullName evidence="4">Zeta toxin domain-containing protein</fullName>
    </recommendedName>
</protein>
<accession>A0A9J9HHF7</accession>
<dbReference type="SUPFAM" id="SSF52540">
    <property type="entry name" value="P-loop containing nucleoside triphosphate hydrolases"/>
    <property type="match status" value="1"/>
</dbReference>
<evidence type="ECO:0000256" key="2">
    <source>
        <dbReference type="ARBA" id="ARBA00022840"/>
    </source>
</evidence>
<keyword evidence="2" id="KW-0067">ATP-binding</keyword>
<keyword evidence="5" id="KW-0614">Plasmid</keyword>
<dbReference type="KEGG" id="swi:Swit_4943"/>
<name>A0A9J9HHF7_RHIWR</name>